<organism evidence="2 3">
    <name type="scientific">Campylobacter curvus (strain 525.92)</name>
    <dbReference type="NCBI Taxonomy" id="360105"/>
    <lineage>
        <taxon>Bacteria</taxon>
        <taxon>Pseudomonadati</taxon>
        <taxon>Campylobacterota</taxon>
        <taxon>Epsilonproteobacteria</taxon>
        <taxon>Campylobacterales</taxon>
        <taxon>Campylobacteraceae</taxon>
        <taxon>Campylobacter</taxon>
    </lineage>
</organism>
<keyword evidence="1" id="KW-0472">Membrane</keyword>
<dbReference type="AlphaFoldDB" id="A7GWP1"/>
<evidence type="ECO:0000313" key="3">
    <source>
        <dbReference type="Proteomes" id="UP000006380"/>
    </source>
</evidence>
<feature type="transmembrane region" description="Helical" evidence="1">
    <location>
        <begin position="54"/>
        <end position="75"/>
    </location>
</feature>
<dbReference type="KEGG" id="ccv:CCV52592_1644"/>
<dbReference type="Proteomes" id="UP000006380">
    <property type="component" value="Chromosome"/>
</dbReference>
<proteinExistence type="predicted"/>
<keyword evidence="1" id="KW-1133">Transmembrane helix</keyword>
<evidence type="ECO:0000313" key="2">
    <source>
        <dbReference type="EMBL" id="EAT99632.2"/>
    </source>
</evidence>
<keyword evidence="1" id="KW-0812">Transmembrane</keyword>
<evidence type="ECO:0008006" key="4">
    <source>
        <dbReference type="Google" id="ProtNLM"/>
    </source>
</evidence>
<gene>
    <name evidence="2" type="ORF">CCV52592_1644</name>
</gene>
<reference evidence="2" key="1">
    <citation type="submission" date="2016-07" db="EMBL/GenBank/DDBJ databases">
        <title>Comparative genomics of the Campylobacter concisus group.</title>
        <authorList>
            <person name="Miller W.G."/>
            <person name="Yee E."/>
            <person name="Chapman M.H."/>
            <person name="Huynh S."/>
            <person name="Bono J.L."/>
            <person name="On S.L.W."/>
            <person name="StLeger J."/>
            <person name="Foster G."/>
            <person name="Parker C.T."/>
        </authorList>
    </citation>
    <scope>NUCLEOTIDE SEQUENCE</scope>
    <source>
        <strain evidence="2">525.92</strain>
    </source>
</reference>
<sequence>MQKDIVLKSENLLDYQAFILFFSRQARKQYLLNTFGISGEAMLAGFIVDMLAKTQIFTIVGIVFGLFWLVFYPIFLKNRRKAALKNLSLTHNEKHMKFEVNENFIAFYENEPSENEKFSFASVSEIYELKNIFIIFLYEKIHLIIPKDADSAKMIGLVAKNANKHILRLENFEFKSLK</sequence>
<dbReference type="EMBL" id="CP000767">
    <property type="protein sequence ID" value="EAT99632.2"/>
    <property type="molecule type" value="Genomic_DNA"/>
</dbReference>
<name>A7GWP1_CAMC5</name>
<dbReference type="RefSeq" id="WP_231931861.1">
    <property type="nucleotide sequence ID" value="NC_009715.2"/>
</dbReference>
<protein>
    <recommendedName>
        <fullName evidence="4">YcxB-like protein domain-containing protein</fullName>
    </recommendedName>
</protein>
<accession>A7GWP1</accession>
<evidence type="ECO:0000256" key="1">
    <source>
        <dbReference type="SAM" id="Phobius"/>
    </source>
</evidence>
<feature type="transmembrane region" description="Helical" evidence="1">
    <location>
        <begin position="30"/>
        <end position="48"/>
    </location>
</feature>
<keyword evidence="3" id="KW-1185">Reference proteome</keyword>